<proteinExistence type="predicted"/>
<dbReference type="Gene3D" id="3.40.30.10">
    <property type="entry name" value="Glutaredoxin"/>
    <property type="match status" value="1"/>
</dbReference>
<keyword evidence="3" id="KW-1185">Reference proteome</keyword>
<dbReference type="EMBL" id="CP012900">
    <property type="protein sequence ID" value="ALJ26963.1"/>
    <property type="molecule type" value="Genomic_DNA"/>
</dbReference>
<sequence>MNVSERQAPELRVQRWIGADGEKIAPLKLSDLGAGPKILFAFQDWCGGCHSHGFPTLQALHAVLSDQGVGFAVIQTVFEGAHENTFERLRPNQVEYALPVAFGHDEPPAGSTHPTFMQDYRTRGTPWFTVIDAGGRIILSDFRLDVGRLVKALEQG</sequence>
<evidence type="ECO:0000313" key="2">
    <source>
        <dbReference type="EMBL" id="ALJ26963.1"/>
    </source>
</evidence>
<gene>
    <name evidence="2" type="ORF">AOT14_05180</name>
</gene>
<dbReference type="KEGG" id="sacz:AOT14_05180"/>
<dbReference type="SUPFAM" id="SSF52833">
    <property type="entry name" value="Thioredoxin-like"/>
    <property type="match status" value="1"/>
</dbReference>
<feature type="domain" description="Thioredoxin" evidence="1">
    <location>
        <begin position="2"/>
        <end position="156"/>
    </location>
</feature>
<dbReference type="InterPro" id="IPR013766">
    <property type="entry name" value="Thioredoxin_domain"/>
</dbReference>
<accession>A0A0S1AW19</accession>
<dbReference type="PATRIC" id="fig|128780.6.peg.526"/>
<organism evidence="2 3">
    <name type="scientific">Stenotrophomonas acidaminiphila</name>
    <dbReference type="NCBI Taxonomy" id="128780"/>
    <lineage>
        <taxon>Bacteria</taxon>
        <taxon>Pseudomonadati</taxon>
        <taxon>Pseudomonadota</taxon>
        <taxon>Gammaproteobacteria</taxon>
        <taxon>Lysobacterales</taxon>
        <taxon>Lysobacteraceae</taxon>
        <taxon>Stenotrophomonas</taxon>
    </lineage>
</organism>
<dbReference type="InterPro" id="IPR036249">
    <property type="entry name" value="Thioredoxin-like_sf"/>
</dbReference>
<dbReference type="PROSITE" id="PS51352">
    <property type="entry name" value="THIOREDOXIN_2"/>
    <property type="match status" value="1"/>
</dbReference>
<evidence type="ECO:0000259" key="1">
    <source>
        <dbReference type="PROSITE" id="PS51352"/>
    </source>
</evidence>
<dbReference type="GO" id="GO:0016853">
    <property type="term" value="F:isomerase activity"/>
    <property type="evidence" value="ECO:0007669"/>
    <property type="project" value="UniProtKB-KW"/>
</dbReference>
<evidence type="ECO:0000313" key="3">
    <source>
        <dbReference type="Proteomes" id="UP000061010"/>
    </source>
</evidence>
<keyword evidence="2" id="KW-0413">Isomerase</keyword>
<protein>
    <submittedName>
        <fullName evidence="2">Thiol-disulfide isomerase</fullName>
    </submittedName>
</protein>
<reference evidence="2 3" key="1">
    <citation type="journal article" date="2015" name="Genome Announc.">
        <title>Complete Genome Sequencing of Stenotrophomonas acidaminiphila ZAC14D2_NAIMI4_2, a Multidrug-Resistant Strain Isolated from Sediments of a Polluted River in Mexico, Uncovers New Antibiotic Resistance Genes and a Novel Class-II Lasso Peptide Biosynthesis Gene Cluster.</title>
        <authorList>
            <person name="Vinuesa P."/>
            <person name="Ochoa-Sanchez L.E."/>
        </authorList>
    </citation>
    <scope>NUCLEOTIDE SEQUENCE [LARGE SCALE GENOMIC DNA]</scope>
    <source>
        <strain evidence="2 3">ZAC14D2_NAIMI4_2</strain>
    </source>
</reference>
<dbReference type="OrthoDB" id="9811352at2"/>
<dbReference type="Proteomes" id="UP000061010">
    <property type="component" value="Chromosome"/>
</dbReference>
<name>A0A0S1AW19_9GAMM</name>
<dbReference type="AlphaFoldDB" id="A0A0S1AW19"/>